<dbReference type="RefSeq" id="WP_309727264.1">
    <property type="nucleotide sequence ID" value="NZ_JAVDQA010000002.1"/>
</dbReference>
<dbReference type="InterPro" id="IPR036249">
    <property type="entry name" value="Thioredoxin-like_sf"/>
</dbReference>
<name>A0ABU1K411_9FLAO</name>
<dbReference type="InterPro" id="IPR013766">
    <property type="entry name" value="Thioredoxin_domain"/>
</dbReference>
<evidence type="ECO:0000313" key="2">
    <source>
        <dbReference type="EMBL" id="MDR6300353.1"/>
    </source>
</evidence>
<dbReference type="PROSITE" id="PS51257">
    <property type="entry name" value="PROKAR_LIPOPROTEIN"/>
    <property type="match status" value="1"/>
</dbReference>
<organism evidence="2 3">
    <name type="scientific">Mesonia maritima</name>
    <dbReference type="NCBI Taxonomy" id="1793873"/>
    <lineage>
        <taxon>Bacteria</taxon>
        <taxon>Pseudomonadati</taxon>
        <taxon>Bacteroidota</taxon>
        <taxon>Flavobacteriia</taxon>
        <taxon>Flavobacteriales</taxon>
        <taxon>Flavobacteriaceae</taxon>
        <taxon>Mesonia</taxon>
    </lineage>
</organism>
<dbReference type="PROSITE" id="PS51352">
    <property type="entry name" value="THIOREDOXIN_2"/>
    <property type="match status" value="1"/>
</dbReference>
<sequence>MNKNLPFLFLSCLLVLVACEDEPKHDNTFFGGQVVNPVEDYITIAKDDKILDTVYLDEENNFSYDFPEKHHGLFTFKHAPESQLFYIEKGDSLMVRVNTVEFDESIMYSAEGSGKNNFLMEMYLLNEKNNDLIFSYYKIKPEEFAKKTDSIKKIRDERLATLEDKYDFSDEFIELAHKTIDYEFYDLRERYSFLVNKYLKDYRNEFPEDFFDYRKKVNFNDKELQSHYIYQRFLDNYLKNRSIEYCINNKANRDCFSLNNVNNLERRLKIADSIFTLAQLKYRFIGRFGRKEIIYSENKAQIDSTVELLKQFNLPKDLYTELTNLAEIQQAYFVGNSVADKKILNSKLDKIEIGDIIKRPTIIFTWSVYSTTHHKLQHKIVNELRNRYPEIDFIGMNLDQGEPTIWLKAIENYGYNTNFEYQIRDRGIKNSYFRNYLNRTFFINRDSKITYGQVQLDSPDLEQKILEFLNQ</sequence>
<feature type="domain" description="Thioredoxin" evidence="1">
    <location>
        <begin position="332"/>
        <end position="471"/>
    </location>
</feature>
<evidence type="ECO:0000259" key="1">
    <source>
        <dbReference type="PROSITE" id="PS51352"/>
    </source>
</evidence>
<proteinExistence type="predicted"/>
<protein>
    <recommendedName>
        <fullName evidence="1">Thioredoxin domain-containing protein</fullName>
    </recommendedName>
</protein>
<evidence type="ECO:0000313" key="3">
    <source>
        <dbReference type="Proteomes" id="UP001257659"/>
    </source>
</evidence>
<dbReference type="SUPFAM" id="SSF52833">
    <property type="entry name" value="Thioredoxin-like"/>
    <property type="match status" value="1"/>
</dbReference>
<comment type="caution">
    <text evidence="2">The sequence shown here is derived from an EMBL/GenBank/DDBJ whole genome shotgun (WGS) entry which is preliminary data.</text>
</comment>
<dbReference type="Proteomes" id="UP001257659">
    <property type="component" value="Unassembled WGS sequence"/>
</dbReference>
<accession>A0ABU1K411</accession>
<gene>
    <name evidence="2" type="ORF">GGR31_000984</name>
</gene>
<keyword evidence="3" id="KW-1185">Reference proteome</keyword>
<reference evidence="2 3" key="1">
    <citation type="submission" date="2023-07" db="EMBL/GenBank/DDBJ databases">
        <title>Genomic Encyclopedia of Type Strains, Phase IV (KMG-IV): sequencing the most valuable type-strain genomes for metagenomic binning, comparative biology and taxonomic classification.</title>
        <authorList>
            <person name="Goeker M."/>
        </authorList>
    </citation>
    <scope>NUCLEOTIDE SEQUENCE [LARGE SCALE GENOMIC DNA]</scope>
    <source>
        <strain evidence="2 3">DSM 102814</strain>
    </source>
</reference>
<dbReference type="EMBL" id="JAVDQA010000002">
    <property type="protein sequence ID" value="MDR6300353.1"/>
    <property type="molecule type" value="Genomic_DNA"/>
</dbReference>
<dbReference type="Gene3D" id="3.40.30.10">
    <property type="entry name" value="Glutaredoxin"/>
    <property type="match status" value="1"/>
</dbReference>